<dbReference type="EMBL" id="JAGFBR010000007">
    <property type="protein sequence ID" value="KAH0464542.1"/>
    <property type="molecule type" value="Genomic_DNA"/>
</dbReference>
<name>A0AAV7H7X6_DENCH</name>
<dbReference type="Proteomes" id="UP000775213">
    <property type="component" value="Unassembled WGS sequence"/>
</dbReference>
<dbReference type="AlphaFoldDB" id="A0AAV7H7X6"/>
<keyword evidence="3" id="KW-1185">Reference proteome</keyword>
<evidence type="ECO:0000256" key="1">
    <source>
        <dbReference type="SAM" id="MobiDB-lite"/>
    </source>
</evidence>
<accession>A0AAV7H7X6</accession>
<evidence type="ECO:0000313" key="3">
    <source>
        <dbReference type="Proteomes" id="UP000775213"/>
    </source>
</evidence>
<reference evidence="2 3" key="1">
    <citation type="journal article" date="2021" name="Hortic Res">
        <title>Chromosome-scale assembly of the Dendrobium chrysotoxum genome enhances the understanding of orchid evolution.</title>
        <authorList>
            <person name="Zhang Y."/>
            <person name="Zhang G.Q."/>
            <person name="Zhang D."/>
            <person name="Liu X.D."/>
            <person name="Xu X.Y."/>
            <person name="Sun W.H."/>
            <person name="Yu X."/>
            <person name="Zhu X."/>
            <person name="Wang Z.W."/>
            <person name="Zhao X."/>
            <person name="Zhong W.Y."/>
            <person name="Chen H."/>
            <person name="Yin W.L."/>
            <person name="Huang T."/>
            <person name="Niu S.C."/>
            <person name="Liu Z.J."/>
        </authorList>
    </citation>
    <scope>NUCLEOTIDE SEQUENCE [LARGE SCALE GENOMIC DNA]</scope>
    <source>
        <strain evidence="2">Lindl</strain>
    </source>
</reference>
<protein>
    <submittedName>
        <fullName evidence="2">Uncharacterized protein</fullName>
    </submittedName>
</protein>
<feature type="region of interest" description="Disordered" evidence="1">
    <location>
        <begin position="1"/>
        <end position="38"/>
    </location>
</feature>
<proteinExistence type="predicted"/>
<sequence>MAVIRPSAEQERPHRKVRHGSDEAEKFQEDRQEKGRIEDGTTAALKAARAAASPGKVIDIAGVQKRSRRRTTKLSLRFLHS</sequence>
<gene>
    <name evidence="2" type="ORF">IEQ34_007328</name>
</gene>
<comment type="caution">
    <text evidence="2">The sequence shown here is derived from an EMBL/GenBank/DDBJ whole genome shotgun (WGS) entry which is preliminary data.</text>
</comment>
<feature type="compositionally biased region" description="Basic and acidic residues" evidence="1">
    <location>
        <begin position="19"/>
        <end position="38"/>
    </location>
</feature>
<organism evidence="2 3">
    <name type="scientific">Dendrobium chrysotoxum</name>
    <name type="common">Orchid</name>
    <dbReference type="NCBI Taxonomy" id="161865"/>
    <lineage>
        <taxon>Eukaryota</taxon>
        <taxon>Viridiplantae</taxon>
        <taxon>Streptophyta</taxon>
        <taxon>Embryophyta</taxon>
        <taxon>Tracheophyta</taxon>
        <taxon>Spermatophyta</taxon>
        <taxon>Magnoliopsida</taxon>
        <taxon>Liliopsida</taxon>
        <taxon>Asparagales</taxon>
        <taxon>Orchidaceae</taxon>
        <taxon>Epidendroideae</taxon>
        <taxon>Malaxideae</taxon>
        <taxon>Dendrobiinae</taxon>
        <taxon>Dendrobium</taxon>
    </lineage>
</organism>
<evidence type="ECO:0000313" key="2">
    <source>
        <dbReference type="EMBL" id="KAH0464542.1"/>
    </source>
</evidence>